<feature type="transmembrane region" description="Helical" evidence="1">
    <location>
        <begin position="20"/>
        <end position="40"/>
    </location>
</feature>
<keyword evidence="1" id="KW-1133">Transmembrane helix</keyword>
<accession>A0A803QU44</accession>
<dbReference type="Gramene" id="novel_model_1414_5bd9a17a.4.5bd9b135">
    <property type="protein sequence ID" value="cds.novel_model_1414_5bd9a17a.4.5bd9b135"/>
    <property type="gene ID" value="novel_gene_784_5bd9a17a"/>
</dbReference>
<dbReference type="EnsemblPlants" id="novel_model_1411_5bd9a17a.1.5bd9b135">
    <property type="protein sequence ID" value="cds.novel_model_1411_5bd9a17a.1.5bd9b135"/>
    <property type="gene ID" value="novel_gene_784_5bd9a17a"/>
</dbReference>
<accession>A0A803QU46</accession>
<dbReference type="EnsemblPlants" id="novel_model_1410_5bd9a17a">
    <property type="protein sequence ID" value="cds.novel_model_1410_5bd9a17a"/>
    <property type="gene ID" value="novel_gene_784_5bd9a17a"/>
</dbReference>
<dbReference type="EnsemblPlants" id="novel_model_1414_5bd9a17a.4.5bd9b135">
    <property type="protein sequence ID" value="cds.novel_model_1414_5bd9a17a.4.5bd9b135"/>
    <property type="gene ID" value="novel_gene_784_5bd9a17a"/>
</dbReference>
<keyword evidence="1" id="KW-0472">Membrane</keyword>
<dbReference type="Proteomes" id="UP000596661">
    <property type="component" value="Chromosome 1"/>
</dbReference>
<dbReference type="EnsemblPlants" id="novel_model_1412_5bd9a17a.3.5bd9b135">
    <property type="protein sequence ID" value="cds.novel_model_1412_5bd9a17a.3.5bd9b135"/>
    <property type="gene ID" value="novel_gene_784_5bd9a17a"/>
</dbReference>
<dbReference type="AlphaFoldDB" id="A0A803QU43"/>
<dbReference type="Gramene" id="novel_model_1412_5bd9a17a.3.5bd9b135">
    <property type="protein sequence ID" value="cds.novel_model_1412_5bd9a17a.3.5bd9b135"/>
    <property type="gene ID" value="novel_gene_784_5bd9a17a"/>
</dbReference>
<dbReference type="Gramene" id="novel_model_1410_5bd9a17a">
    <property type="protein sequence ID" value="cds.novel_model_1410_5bd9a17a"/>
    <property type="gene ID" value="novel_gene_784_5bd9a17a"/>
</dbReference>
<accession>A0A803QU45</accession>
<dbReference type="EnsemblPlants" id="novel_model_1413_5bd9a17a.2.5bd9b135">
    <property type="protein sequence ID" value="cds.novel_model_1413_5bd9a17a.2.5bd9b135"/>
    <property type="gene ID" value="novel_gene_784_5bd9a17a"/>
</dbReference>
<keyword evidence="3" id="KW-1185">Reference proteome</keyword>
<organism evidence="2 3">
    <name type="scientific">Cannabis sativa</name>
    <name type="common">Hemp</name>
    <name type="synonym">Marijuana</name>
    <dbReference type="NCBI Taxonomy" id="3483"/>
    <lineage>
        <taxon>Eukaryota</taxon>
        <taxon>Viridiplantae</taxon>
        <taxon>Streptophyta</taxon>
        <taxon>Embryophyta</taxon>
        <taxon>Tracheophyta</taxon>
        <taxon>Spermatophyta</taxon>
        <taxon>Magnoliopsida</taxon>
        <taxon>eudicotyledons</taxon>
        <taxon>Gunneridae</taxon>
        <taxon>Pentapetalae</taxon>
        <taxon>rosids</taxon>
        <taxon>fabids</taxon>
        <taxon>Rosales</taxon>
        <taxon>Cannabaceae</taxon>
        <taxon>Cannabis</taxon>
    </lineage>
</organism>
<evidence type="ECO:0000313" key="3">
    <source>
        <dbReference type="Proteomes" id="UP000596661"/>
    </source>
</evidence>
<dbReference type="EMBL" id="UZAU01000026">
    <property type="status" value="NOT_ANNOTATED_CDS"/>
    <property type="molecule type" value="Genomic_DNA"/>
</dbReference>
<dbReference type="Gramene" id="novel_model_1411_5bd9a17a.1.5bd9b135">
    <property type="protein sequence ID" value="cds.novel_model_1411_5bd9a17a.1.5bd9b135"/>
    <property type="gene ID" value="novel_gene_784_5bd9a17a"/>
</dbReference>
<accession>A0A803QU43</accession>
<accession>A0A803QU47</accession>
<sequence>MNLDLELHCVLILNSDIYSARHRLLLLPINLLCSAICFLLRGCDSLQATLFYLQMLRGVIY</sequence>
<reference evidence="2 3" key="1">
    <citation type="submission" date="2018-11" db="EMBL/GenBank/DDBJ databases">
        <authorList>
            <person name="Grassa J C."/>
        </authorList>
    </citation>
    <scope>NUCLEOTIDE SEQUENCE [LARGE SCALE GENOMIC DNA]</scope>
</reference>
<reference evidence="2" key="2">
    <citation type="submission" date="2021-03" db="UniProtKB">
        <authorList>
            <consortium name="EnsemblPlants"/>
        </authorList>
    </citation>
    <scope>IDENTIFICATION</scope>
</reference>
<evidence type="ECO:0000256" key="1">
    <source>
        <dbReference type="SAM" id="Phobius"/>
    </source>
</evidence>
<evidence type="ECO:0000313" key="2">
    <source>
        <dbReference type="EnsemblPlants" id="cds.novel_model_1410_5bd9a17a"/>
    </source>
</evidence>
<keyword evidence="1" id="KW-0812">Transmembrane</keyword>
<dbReference type="Gramene" id="novel_model_1413_5bd9a17a.2.5bd9b135">
    <property type="protein sequence ID" value="cds.novel_model_1413_5bd9a17a.2.5bd9b135"/>
    <property type="gene ID" value="novel_gene_784_5bd9a17a"/>
</dbReference>
<proteinExistence type="predicted"/>
<name>A0A803QU43_CANSA</name>
<protein>
    <submittedName>
        <fullName evidence="2">Uncharacterized protein</fullName>
    </submittedName>
</protein>